<keyword evidence="2" id="KW-1185">Reference proteome</keyword>
<dbReference type="Proteomes" id="UP001153332">
    <property type="component" value="Unassembled WGS sequence"/>
</dbReference>
<protein>
    <submittedName>
        <fullName evidence="1">Uncharacterized protein</fullName>
    </submittedName>
</protein>
<name>A0ACC2JXD1_9PEZI</name>
<evidence type="ECO:0000313" key="1">
    <source>
        <dbReference type="EMBL" id="KAJ8132135.1"/>
    </source>
</evidence>
<dbReference type="EMBL" id="JAPUUL010000175">
    <property type="protein sequence ID" value="KAJ8132135.1"/>
    <property type="molecule type" value="Genomic_DNA"/>
</dbReference>
<comment type="caution">
    <text evidence="1">The sequence shown here is derived from an EMBL/GenBank/DDBJ whole genome shotgun (WGS) entry which is preliminary data.</text>
</comment>
<sequence length="1112" mass="123648">MDPVPPSSSSSGPPPDGIRLSRADAINYLVSDSFREALQELPAGIERSKRLSIVAEALFEDSGRSKSLNSLSHAIRFARDALEELPSGHDDIPGVADRLIFFAQTKAVFAPGVQSTEGYIDAIQVAIGATQSGRFHDDFVQRLGWAYWARFELSKSDEDLGTTITHITTKVKMLDNVLPNSNLVLGLALHARFTRGKVVDDLNEAINLLETTLKDPQAGGANRHVFLMHLVQYSLEGTRHGDAVAGLSRLVANAKLALPGLPNGEKKDYVEGLVSKTETTLELIQQRPTLNSIFETLGDLNLNEGSGPAPIGKTYVPAELYSVSPVGHGLIRTLELLPGKANDEIVCKLATMELNDNSQLEALSYTWGDPDKVTEITIGQSKCQVTVNLSHALRHLRFLSTPRILWVDAVCINQRDTEEKTQQVTMMGDIYLAASQVLTWIGEPSIDSNSVPNKVGKPQSSPQEPEKVEWYTDNDIPLMRQFFTNEQTFDDWPVIGALSILTLLAHGAHLNTLPFFQDPRYPDFNIGIYPSELWQKSSKALNALLESPYWSRVWIVQEMVLGHRVLIHYGRHVLPLQLFIDAEKSMREHYHGCCYEHCAALANNKWSYLYGILKNLSTIRYISRMRASRAMNNELALFDTVLGGVDFRKATDPRDQVYGLLGLVSEQTKDDLLRPDYSLSVSKVYSRACCKIMQNSKNLQLLSYADRQTSVDSLPSWCHDFDASSPFNPNPYYWDFFSACSGERFSAELHHDAELHVVGYRLDIITDITEARTPESLSVASLSRWIDDSLRLALKKCVTKDEAYLHNPQIHIEEAFARTVIGDTVTCSDGSTRRAVVDDIELFYRWDEWVRGNIPAHTRDWAARECPPAFHEISKSFLDRTQSRKLFITEDGRMGTGVATVFGQEKQVLVGDHVFLLQGSNLPVILRPLMSNSDEEIPAESSATAAVSSTPRYAFVGTAYIHGIMDGEACPPDNSFSAIALGQYIKPAPATNGLMRDALRMSLILGHGSAQSSLGQTAYAPSSQTIEDEDHSTKGKDVGIDAEVLLFPDGRQWDESFKRIPPHRVFLNALYQNMPTTEEGWQELEEEMEAKLRKGREGREAAGGTPDNHVPG</sequence>
<evidence type="ECO:0000313" key="2">
    <source>
        <dbReference type="Proteomes" id="UP001153332"/>
    </source>
</evidence>
<gene>
    <name evidence="1" type="ORF">O1611_g1485</name>
</gene>
<reference evidence="1" key="1">
    <citation type="submission" date="2022-12" db="EMBL/GenBank/DDBJ databases">
        <title>Genome Sequence of Lasiodiplodia mahajangana.</title>
        <authorList>
            <person name="Buettner E."/>
        </authorList>
    </citation>
    <scope>NUCLEOTIDE SEQUENCE</scope>
    <source>
        <strain evidence="1">VT137</strain>
    </source>
</reference>
<proteinExistence type="predicted"/>
<organism evidence="1 2">
    <name type="scientific">Lasiodiplodia mahajangana</name>
    <dbReference type="NCBI Taxonomy" id="1108764"/>
    <lineage>
        <taxon>Eukaryota</taxon>
        <taxon>Fungi</taxon>
        <taxon>Dikarya</taxon>
        <taxon>Ascomycota</taxon>
        <taxon>Pezizomycotina</taxon>
        <taxon>Dothideomycetes</taxon>
        <taxon>Dothideomycetes incertae sedis</taxon>
        <taxon>Botryosphaeriales</taxon>
        <taxon>Botryosphaeriaceae</taxon>
        <taxon>Lasiodiplodia</taxon>
    </lineage>
</organism>
<accession>A0ACC2JXD1</accession>